<dbReference type="GO" id="GO:0015562">
    <property type="term" value="F:efflux transmembrane transporter activity"/>
    <property type="evidence" value="ECO:0007669"/>
    <property type="project" value="InterPro"/>
</dbReference>
<proteinExistence type="inferred from homology"/>
<evidence type="ECO:0000313" key="9">
    <source>
        <dbReference type="Proteomes" id="UP000316008"/>
    </source>
</evidence>
<dbReference type="Pfam" id="PF02321">
    <property type="entry name" value="OEP"/>
    <property type="match status" value="1"/>
</dbReference>
<dbReference type="PANTHER" id="PTHR30026">
    <property type="entry name" value="OUTER MEMBRANE PROTEIN TOLC"/>
    <property type="match status" value="1"/>
</dbReference>
<dbReference type="SUPFAM" id="SSF56954">
    <property type="entry name" value="Outer membrane efflux proteins (OEP)"/>
    <property type="match status" value="1"/>
</dbReference>
<protein>
    <submittedName>
        <fullName evidence="8">TolC family protein</fullName>
    </submittedName>
</protein>
<dbReference type="GO" id="GO:0009279">
    <property type="term" value="C:cell outer membrane"/>
    <property type="evidence" value="ECO:0007669"/>
    <property type="project" value="UniProtKB-SubCell"/>
</dbReference>
<comment type="caution">
    <text evidence="8">The sequence shown here is derived from an EMBL/GenBank/DDBJ whole genome shotgun (WGS) entry which is preliminary data.</text>
</comment>
<dbReference type="InterPro" id="IPR051906">
    <property type="entry name" value="TolC-like"/>
</dbReference>
<name>A0A556MJC5_9FLAO</name>
<comment type="subcellular location">
    <subcellularLocation>
        <location evidence="1">Cell outer membrane</location>
    </subcellularLocation>
</comment>
<keyword evidence="7" id="KW-0998">Cell outer membrane</keyword>
<dbReference type="Proteomes" id="UP000316008">
    <property type="component" value="Unassembled WGS sequence"/>
</dbReference>
<dbReference type="OrthoDB" id="976750at2"/>
<evidence type="ECO:0000256" key="6">
    <source>
        <dbReference type="ARBA" id="ARBA00023136"/>
    </source>
</evidence>
<evidence type="ECO:0000256" key="5">
    <source>
        <dbReference type="ARBA" id="ARBA00022692"/>
    </source>
</evidence>
<dbReference type="PANTHER" id="PTHR30026:SF20">
    <property type="entry name" value="OUTER MEMBRANE PROTEIN TOLC"/>
    <property type="match status" value="1"/>
</dbReference>
<evidence type="ECO:0000256" key="4">
    <source>
        <dbReference type="ARBA" id="ARBA00022452"/>
    </source>
</evidence>
<keyword evidence="5" id="KW-0812">Transmembrane</keyword>
<evidence type="ECO:0000256" key="7">
    <source>
        <dbReference type="ARBA" id="ARBA00023237"/>
    </source>
</evidence>
<evidence type="ECO:0000256" key="2">
    <source>
        <dbReference type="ARBA" id="ARBA00007613"/>
    </source>
</evidence>
<dbReference type="InterPro" id="IPR003423">
    <property type="entry name" value="OMP_efflux"/>
</dbReference>
<keyword evidence="6" id="KW-0472">Membrane</keyword>
<evidence type="ECO:0000256" key="3">
    <source>
        <dbReference type="ARBA" id="ARBA00022448"/>
    </source>
</evidence>
<keyword evidence="9" id="KW-1185">Reference proteome</keyword>
<evidence type="ECO:0000256" key="1">
    <source>
        <dbReference type="ARBA" id="ARBA00004442"/>
    </source>
</evidence>
<keyword evidence="4" id="KW-1134">Transmembrane beta strand</keyword>
<evidence type="ECO:0000313" key="8">
    <source>
        <dbReference type="EMBL" id="TSJ39925.1"/>
    </source>
</evidence>
<dbReference type="RefSeq" id="WP_144334341.1">
    <property type="nucleotide sequence ID" value="NZ_VLPL01000010.1"/>
</dbReference>
<dbReference type="GO" id="GO:1990281">
    <property type="term" value="C:efflux pump complex"/>
    <property type="evidence" value="ECO:0007669"/>
    <property type="project" value="TreeGrafter"/>
</dbReference>
<accession>A0A556MJC5</accession>
<reference evidence="8 9" key="1">
    <citation type="submission" date="2019-07" db="EMBL/GenBank/DDBJ databases">
        <authorList>
            <person name="Huq M.A."/>
        </authorList>
    </citation>
    <scope>NUCLEOTIDE SEQUENCE [LARGE SCALE GENOMIC DNA]</scope>
    <source>
        <strain evidence="8 9">MAH-3</strain>
    </source>
</reference>
<comment type="similarity">
    <text evidence="2">Belongs to the outer membrane factor (OMF) (TC 1.B.17) family.</text>
</comment>
<organism evidence="8 9">
    <name type="scientific">Fluviicola chungangensis</name>
    <dbReference type="NCBI Taxonomy" id="2597671"/>
    <lineage>
        <taxon>Bacteria</taxon>
        <taxon>Pseudomonadati</taxon>
        <taxon>Bacteroidota</taxon>
        <taxon>Flavobacteriia</taxon>
        <taxon>Flavobacteriales</taxon>
        <taxon>Crocinitomicaceae</taxon>
        <taxon>Fluviicola</taxon>
    </lineage>
</organism>
<dbReference type="EMBL" id="VLPL01000010">
    <property type="protein sequence ID" value="TSJ39925.1"/>
    <property type="molecule type" value="Genomic_DNA"/>
</dbReference>
<dbReference type="AlphaFoldDB" id="A0A556MJC5"/>
<gene>
    <name evidence="8" type="ORF">FO442_16590</name>
</gene>
<dbReference type="GO" id="GO:0015288">
    <property type="term" value="F:porin activity"/>
    <property type="evidence" value="ECO:0007669"/>
    <property type="project" value="TreeGrafter"/>
</dbReference>
<dbReference type="Gene3D" id="1.20.1600.10">
    <property type="entry name" value="Outer membrane efflux proteins (OEP)"/>
    <property type="match status" value="1"/>
</dbReference>
<keyword evidence="3" id="KW-0813">Transport</keyword>
<sequence>MRKLLTVLSIAAAGTGFSQNSISLDSCIAWSKKNYPLIKQNEVTLQQTEQNEKAIRENWLPKLSFMGQATYNTEVVQFNFPGMDMKFPHDAYLTSLSLEQTIIDGGLTKTQHNVEKLSSELTIQQNEVELYKLVERVNQLYINVLLGRENLRILELYKEDLTNRAKNMKAGVDNGLVLSSSLDELEAEILKTDQNIIESTFQLEGLYKTLTLYIGKPVDKNTVLAETPIGGTAARIEIQRPEMKIFDLQAKLLDARFKQINVNAIPRVTVGAAGNYGRPGPNFINQDLRFFGSANLTVRWNISSLYGLKREKTKVELNKSLIDIQREAFLFNIESSLNTQTAQLNALAQMIEKDDVIIEKRHNVTSTATSQMENGKITVVNYLSQLNAELQAKLNKKVHEIKQMNAISTINATSGSIKF</sequence>